<keyword evidence="2" id="KW-1185">Reference proteome</keyword>
<proteinExistence type="predicted"/>
<name>A0A841P478_9HYPH</name>
<protein>
    <submittedName>
        <fullName evidence="1">Uncharacterized protein</fullName>
    </submittedName>
</protein>
<dbReference type="AlphaFoldDB" id="A0A841P478"/>
<organism evidence="1 2">
    <name type="scientific">Mesorhizobium sangaii</name>
    <dbReference type="NCBI Taxonomy" id="505389"/>
    <lineage>
        <taxon>Bacteria</taxon>
        <taxon>Pseudomonadati</taxon>
        <taxon>Pseudomonadota</taxon>
        <taxon>Alphaproteobacteria</taxon>
        <taxon>Hyphomicrobiales</taxon>
        <taxon>Phyllobacteriaceae</taxon>
        <taxon>Mesorhizobium</taxon>
    </lineage>
</organism>
<gene>
    <name evidence="1" type="ORF">HNQ71_000687</name>
</gene>
<evidence type="ECO:0000313" key="2">
    <source>
        <dbReference type="Proteomes" id="UP000556329"/>
    </source>
</evidence>
<sequence>MTAEGERLTLAAYGYGGKTQEFRFISGRLKAA</sequence>
<dbReference type="EMBL" id="JACHEF010000001">
    <property type="protein sequence ID" value="MBB6408043.1"/>
    <property type="molecule type" value="Genomic_DNA"/>
</dbReference>
<dbReference type="Proteomes" id="UP000556329">
    <property type="component" value="Unassembled WGS sequence"/>
</dbReference>
<reference evidence="1 2" key="1">
    <citation type="submission" date="2020-08" db="EMBL/GenBank/DDBJ databases">
        <title>Genomic Encyclopedia of Type Strains, Phase IV (KMG-IV): sequencing the most valuable type-strain genomes for metagenomic binning, comparative biology and taxonomic classification.</title>
        <authorList>
            <person name="Goeker M."/>
        </authorList>
    </citation>
    <scope>NUCLEOTIDE SEQUENCE [LARGE SCALE GENOMIC DNA]</scope>
    <source>
        <strain evidence="1 2">DSM 100039</strain>
    </source>
</reference>
<accession>A0A841P478</accession>
<comment type="caution">
    <text evidence="1">The sequence shown here is derived from an EMBL/GenBank/DDBJ whole genome shotgun (WGS) entry which is preliminary data.</text>
</comment>
<evidence type="ECO:0000313" key="1">
    <source>
        <dbReference type="EMBL" id="MBB6408043.1"/>
    </source>
</evidence>